<protein>
    <submittedName>
        <fullName evidence="1">Polyketide cyclase/dehydrase</fullName>
    </submittedName>
</protein>
<dbReference type="InterPro" id="IPR023393">
    <property type="entry name" value="START-like_dom_sf"/>
</dbReference>
<evidence type="ECO:0000313" key="1">
    <source>
        <dbReference type="EMBL" id="EFM08441.1"/>
    </source>
</evidence>
<dbReference type="EMBL" id="AEDD01000017">
    <property type="protein sequence ID" value="EFM08441.1"/>
    <property type="molecule type" value="Genomic_DNA"/>
</dbReference>
<evidence type="ECO:0000313" key="2">
    <source>
        <dbReference type="Proteomes" id="UP000005387"/>
    </source>
</evidence>
<gene>
    <name evidence="1" type="ORF">PaecuDRAFT_4734</name>
</gene>
<dbReference type="eggNOG" id="COG3832">
    <property type="taxonomic scope" value="Bacteria"/>
</dbReference>
<reference evidence="1 2" key="1">
    <citation type="submission" date="2010-07" db="EMBL/GenBank/DDBJ databases">
        <title>The draft genome of Paenibacillus curdlanolyticus YK9.</title>
        <authorList>
            <consortium name="US DOE Joint Genome Institute (JGI-PGF)"/>
            <person name="Lucas S."/>
            <person name="Copeland A."/>
            <person name="Lapidus A."/>
            <person name="Cheng J.-F."/>
            <person name="Bruce D."/>
            <person name="Goodwin L."/>
            <person name="Pitluck S."/>
            <person name="Land M.L."/>
            <person name="Hauser L."/>
            <person name="Chang Y.-J."/>
            <person name="Jeffries C."/>
            <person name="Anderson I.J."/>
            <person name="Johnson E."/>
            <person name="Loganathan U."/>
            <person name="Mulhopadhyay B."/>
            <person name="Kyrpides N."/>
            <person name="Woyke T.J."/>
        </authorList>
    </citation>
    <scope>NUCLEOTIDE SEQUENCE [LARGE SCALE GENOMIC DNA]</scope>
    <source>
        <strain evidence="1 2">YK9</strain>
    </source>
</reference>
<dbReference type="OrthoDB" id="9810827at2"/>
<dbReference type="AlphaFoldDB" id="E0IGE1"/>
<keyword evidence="2" id="KW-1185">Reference proteome</keyword>
<accession>E0IGE1</accession>
<dbReference type="Proteomes" id="UP000005387">
    <property type="component" value="Unassembled WGS sequence"/>
</dbReference>
<organism evidence="1 2">
    <name type="scientific">Paenibacillus curdlanolyticus YK9</name>
    <dbReference type="NCBI Taxonomy" id="717606"/>
    <lineage>
        <taxon>Bacteria</taxon>
        <taxon>Bacillati</taxon>
        <taxon>Bacillota</taxon>
        <taxon>Bacilli</taxon>
        <taxon>Bacillales</taxon>
        <taxon>Paenibacillaceae</taxon>
        <taxon>Paenibacillus</taxon>
    </lineage>
</organism>
<dbReference type="STRING" id="717606.PaecuDRAFT_4734"/>
<dbReference type="RefSeq" id="WP_006040712.1">
    <property type="nucleotide sequence ID" value="NZ_AEDD01000017.1"/>
</dbReference>
<sequence length="148" mass="16658">MWQFEHSEVTAAKAETIWRLYSDLETWAVWDPFIHVELQGTFQAGMKGTLQPKGKGVLDYELLEVTPLQFFSDMTYMPALGIDVSLEHTIEPMQEGTKVTHKIVITGPNVDTVGVQFGGEIAKRMPHTVESLVALAEQIERERGQNGR</sequence>
<dbReference type="SUPFAM" id="SSF55961">
    <property type="entry name" value="Bet v1-like"/>
    <property type="match status" value="1"/>
</dbReference>
<proteinExistence type="predicted"/>
<dbReference type="InterPro" id="IPR019587">
    <property type="entry name" value="Polyketide_cyclase/dehydratase"/>
</dbReference>
<dbReference type="Pfam" id="PF10604">
    <property type="entry name" value="Polyketide_cyc2"/>
    <property type="match status" value="1"/>
</dbReference>
<dbReference type="Gene3D" id="3.30.530.20">
    <property type="match status" value="1"/>
</dbReference>
<name>E0IGE1_9BACL</name>